<dbReference type="InterPro" id="IPR036047">
    <property type="entry name" value="F-box-like_dom_sf"/>
</dbReference>
<dbReference type="SUPFAM" id="SSF81383">
    <property type="entry name" value="F-box domain"/>
    <property type="match status" value="1"/>
</dbReference>
<dbReference type="Gene3D" id="3.10.20.90">
    <property type="entry name" value="Phosphatidylinositol 3-kinase Catalytic Subunit, Chain A, domain 1"/>
    <property type="match status" value="1"/>
</dbReference>
<gene>
    <name evidence="3" type="ORF">P43SY_008380</name>
</gene>
<dbReference type="EMBL" id="JAKCXM010000036">
    <property type="protein sequence ID" value="KAJ0406129.1"/>
    <property type="molecule type" value="Genomic_DNA"/>
</dbReference>
<feature type="region of interest" description="Disordered" evidence="1">
    <location>
        <begin position="403"/>
        <end position="459"/>
    </location>
</feature>
<proteinExistence type="predicted"/>
<feature type="domain" description="F-box" evidence="2">
    <location>
        <begin position="121"/>
        <end position="153"/>
    </location>
</feature>
<dbReference type="InterPro" id="IPR029071">
    <property type="entry name" value="Ubiquitin-like_domsf"/>
</dbReference>
<reference evidence="3" key="1">
    <citation type="submission" date="2021-12" db="EMBL/GenBank/DDBJ databases">
        <title>Prjna785345.</title>
        <authorList>
            <person name="Rujirawat T."/>
            <person name="Krajaejun T."/>
        </authorList>
    </citation>
    <scope>NUCLEOTIDE SEQUENCE</scope>
    <source>
        <strain evidence="3">Pi057C3</strain>
    </source>
</reference>
<organism evidence="3 4">
    <name type="scientific">Pythium insidiosum</name>
    <name type="common">Pythiosis disease agent</name>
    <dbReference type="NCBI Taxonomy" id="114742"/>
    <lineage>
        <taxon>Eukaryota</taxon>
        <taxon>Sar</taxon>
        <taxon>Stramenopiles</taxon>
        <taxon>Oomycota</taxon>
        <taxon>Peronosporomycetes</taxon>
        <taxon>Pythiales</taxon>
        <taxon>Pythiaceae</taxon>
        <taxon>Pythium</taxon>
    </lineage>
</organism>
<dbReference type="Pfam" id="PF12937">
    <property type="entry name" value="F-box-like"/>
    <property type="match status" value="1"/>
</dbReference>
<dbReference type="InterPro" id="IPR001810">
    <property type="entry name" value="F-box_dom"/>
</dbReference>
<dbReference type="SUPFAM" id="SSF54236">
    <property type="entry name" value="Ubiquitin-like"/>
    <property type="match status" value="1"/>
</dbReference>
<name>A0AAD5Q8W7_PYTIN</name>
<comment type="caution">
    <text evidence="3">The sequence shown here is derived from an EMBL/GenBank/DDBJ whole genome shotgun (WGS) entry which is preliminary data.</text>
</comment>
<keyword evidence="4" id="KW-1185">Reference proteome</keyword>
<accession>A0AAD5Q8W7</accession>
<dbReference type="AlphaFoldDB" id="A0AAD5Q8W7"/>
<dbReference type="Proteomes" id="UP001209570">
    <property type="component" value="Unassembled WGS sequence"/>
</dbReference>
<sequence>MASPPSTSPAIALSPRELRRYLLDDRREYVAKPSAYAPTWRHETHPLQDQLRTLEAKLHAVKYARERLEFVASPGKATGVTASSPHQALDITTRVALSACSSPEWVNAGGISVLSGPEELLFTFLSPAELVAASEVCRRWNALARDNRLWEPLLVTPVEQYPLRRLLGLDHVRVPAIQVYAMFVEMLKELVIVAQTSSDQELASSAELYSVDLSSVELPTSVLLQELRPLVALTHLRLPRQLARDDNLEYFIAALCCTEFLPSLRVMDDEVRPALDQLEAAYSAQLRMGQTQKQSGPPQRLAIALSIESSIASRMAPRSPTGSSGDELALKFLFANQDGKHVVLRFPKSTSVASVKAELMRNWPADVSPTEDPATIRLICMGRGMLQDSQTLEACKIPSFDTHPTPVNVSVNRRSSTTTGVSTRTASGARQSQQATGGNAGAASSSSSSSTPGCVCVIQ</sequence>
<dbReference type="Pfam" id="PF13881">
    <property type="entry name" value="Rad60-SLD_2"/>
    <property type="match status" value="1"/>
</dbReference>
<evidence type="ECO:0000313" key="4">
    <source>
        <dbReference type="Proteomes" id="UP001209570"/>
    </source>
</evidence>
<feature type="compositionally biased region" description="Low complexity" evidence="1">
    <location>
        <begin position="407"/>
        <end position="450"/>
    </location>
</feature>
<evidence type="ECO:0000259" key="2">
    <source>
        <dbReference type="PROSITE" id="PS50181"/>
    </source>
</evidence>
<evidence type="ECO:0000313" key="3">
    <source>
        <dbReference type="EMBL" id="KAJ0406129.1"/>
    </source>
</evidence>
<dbReference type="PROSITE" id="PS50181">
    <property type="entry name" value="FBOX"/>
    <property type="match status" value="1"/>
</dbReference>
<dbReference type="Gene3D" id="1.20.1280.50">
    <property type="match status" value="1"/>
</dbReference>
<protein>
    <recommendedName>
        <fullName evidence="2">F-box domain-containing protein</fullName>
    </recommendedName>
</protein>
<dbReference type="InterPro" id="IPR039540">
    <property type="entry name" value="UBL3-like_ubiquitin_dom"/>
</dbReference>
<evidence type="ECO:0000256" key="1">
    <source>
        <dbReference type="SAM" id="MobiDB-lite"/>
    </source>
</evidence>